<reference evidence="1 2" key="1">
    <citation type="submission" date="2018-08" db="EMBL/GenBank/DDBJ databases">
        <title>A genome reference for cultivated species of the human gut microbiota.</title>
        <authorList>
            <person name="Zou Y."/>
            <person name="Xue W."/>
            <person name="Luo G."/>
        </authorList>
    </citation>
    <scope>NUCLEOTIDE SEQUENCE [LARGE SCALE GENOMIC DNA]</scope>
    <source>
        <strain evidence="1 2">TM10-1AC</strain>
    </source>
</reference>
<gene>
    <name evidence="1" type="ORF">DXD91_08670</name>
</gene>
<name>A0A374NL20_9FIRM</name>
<evidence type="ECO:0008006" key="3">
    <source>
        <dbReference type="Google" id="ProtNLM"/>
    </source>
</evidence>
<evidence type="ECO:0000313" key="1">
    <source>
        <dbReference type="EMBL" id="RGI87122.1"/>
    </source>
</evidence>
<evidence type="ECO:0000313" key="2">
    <source>
        <dbReference type="Proteomes" id="UP000262524"/>
    </source>
</evidence>
<sequence length="146" mass="17039">MKPSELQEKTCHQFDCAIKTVIRHRAIDFYRAIRRSEKKEMPFAEIMDDLLNSIGTEDTYSTDYVAVFEVCGEKVSIEDEQLARALKAIEERKRNIVLQYFFIGDTDTYIGKMLDCSRANVTKCRIQALDKLKQLIEEEKEKCQKS</sequence>
<accession>A0A374NL20</accession>
<dbReference type="Proteomes" id="UP000262524">
    <property type="component" value="Unassembled WGS sequence"/>
</dbReference>
<dbReference type="Gene3D" id="1.20.140.160">
    <property type="match status" value="1"/>
</dbReference>
<protein>
    <recommendedName>
        <fullName evidence="3">Sigma-70 family RNA polymerase sigma factor</fullName>
    </recommendedName>
</protein>
<dbReference type="InterPro" id="IPR013324">
    <property type="entry name" value="RNA_pol_sigma_r3/r4-like"/>
</dbReference>
<dbReference type="RefSeq" id="WP_003431889.1">
    <property type="nucleotide sequence ID" value="NZ_QSOE01000050.1"/>
</dbReference>
<dbReference type="GeneID" id="97507638"/>
<comment type="caution">
    <text evidence="1">The sequence shown here is derived from an EMBL/GenBank/DDBJ whole genome shotgun (WGS) entry which is preliminary data.</text>
</comment>
<dbReference type="EMBL" id="QSOE01000050">
    <property type="protein sequence ID" value="RGI87122.1"/>
    <property type="molecule type" value="Genomic_DNA"/>
</dbReference>
<proteinExistence type="predicted"/>
<organism evidence="1 2">
    <name type="scientific">Anaerobutyricum hallii</name>
    <dbReference type="NCBI Taxonomy" id="39488"/>
    <lineage>
        <taxon>Bacteria</taxon>
        <taxon>Bacillati</taxon>
        <taxon>Bacillota</taxon>
        <taxon>Clostridia</taxon>
        <taxon>Lachnospirales</taxon>
        <taxon>Lachnospiraceae</taxon>
        <taxon>Anaerobutyricum</taxon>
    </lineage>
</organism>
<dbReference type="SUPFAM" id="SSF88659">
    <property type="entry name" value="Sigma3 and sigma4 domains of RNA polymerase sigma factors"/>
    <property type="match status" value="1"/>
</dbReference>
<dbReference type="AlphaFoldDB" id="A0A374NL20"/>